<keyword evidence="1" id="KW-0812">Transmembrane</keyword>
<feature type="transmembrane region" description="Helical" evidence="1">
    <location>
        <begin position="142"/>
        <end position="162"/>
    </location>
</feature>
<keyword evidence="1" id="KW-1133">Transmembrane helix</keyword>
<protein>
    <recommendedName>
        <fullName evidence="4">Membrane domain of glycerophosphoryl diester phosphodiesterase</fullName>
    </recommendedName>
</protein>
<feature type="transmembrane region" description="Helical" evidence="1">
    <location>
        <begin position="103"/>
        <end position="136"/>
    </location>
</feature>
<gene>
    <name evidence="2" type="ORF">GGQ92_000798</name>
</gene>
<feature type="transmembrane region" description="Helical" evidence="1">
    <location>
        <begin position="61"/>
        <end position="82"/>
    </location>
</feature>
<evidence type="ECO:0000313" key="2">
    <source>
        <dbReference type="EMBL" id="MBB6512017.1"/>
    </source>
</evidence>
<organism evidence="2 3">
    <name type="scientific">Gracilibacillus halotolerans</name>
    <dbReference type="NCBI Taxonomy" id="74386"/>
    <lineage>
        <taxon>Bacteria</taxon>
        <taxon>Bacillati</taxon>
        <taxon>Bacillota</taxon>
        <taxon>Bacilli</taxon>
        <taxon>Bacillales</taxon>
        <taxon>Bacillaceae</taxon>
        <taxon>Gracilibacillus</taxon>
    </lineage>
</organism>
<accession>A0A841RJH4</accession>
<sequence>MFSNVFREGWNILQLNWLKIIGMVFFVYTIKLLLGTLPIQGTVIIRFDPLDILTSDSLGELVVQSFVNGVLFFILVQYITLTDRTMRGRFVKAITFPFRNFRLLYKGLIVLFLTYILLSLFGLVVLYSFFGLLIILSAGLDGYSILLAVIFALLYALFIWLLTGISQALYILHDDPSINTFRSIGRSFGLMRRSRWPLIGLFVLTGIGIIVGVLLLLVGVVITMVLFEVFRLAFYRELLRKKRQQEWQHKVEAAVNVNN</sequence>
<comment type="caution">
    <text evidence="2">The sequence shown here is derived from an EMBL/GenBank/DDBJ whole genome shotgun (WGS) entry which is preliminary data.</text>
</comment>
<feature type="transmembrane region" description="Helical" evidence="1">
    <location>
        <begin position="20"/>
        <end position="41"/>
    </location>
</feature>
<evidence type="ECO:0000313" key="3">
    <source>
        <dbReference type="Proteomes" id="UP000572212"/>
    </source>
</evidence>
<dbReference type="RefSeq" id="WP_184244841.1">
    <property type="nucleotide sequence ID" value="NZ_BAAACU010000002.1"/>
</dbReference>
<name>A0A841RJH4_9BACI</name>
<evidence type="ECO:0000256" key="1">
    <source>
        <dbReference type="SAM" id="Phobius"/>
    </source>
</evidence>
<keyword evidence="1" id="KW-0472">Membrane</keyword>
<keyword evidence="3" id="KW-1185">Reference proteome</keyword>
<feature type="transmembrane region" description="Helical" evidence="1">
    <location>
        <begin position="196"/>
        <end position="227"/>
    </location>
</feature>
<dbReference type="EMBL" id="JACHON010000002">
    <property type="protein sequence ID" value="MBB6512017.1"/>
    <property type="molecule type" value="Genomic_DNA"/>
</dbReference>
<dbReference type="AlphaFoldDB" id="A0A841RJH4"/>
<evidence type="ECO:0008006" key="4">
    <source>
        <dbReference type="Google" id="ProtNLM"/>
    </source>
</evidence>
<reference evidence="2 3" key="1">
    <citation type="submission" date="2020-08" db="EMBL/GenBank/DDBJ databases">
        <title>Genomic Encyclopedia of Type Strains, Phase IV (KMG-IV): sequencing the most valuable type-strain genomes for metagenomic binning, comparative biology and taxonomic classification.</title>
        <authorList>
            <person name="Goeker M."/>
        </authorList>
    </citation>
    <scope>NUCLEOTIDE SEQUENCE [LARGE SCALE GENOMIC DNA]</scope>
    <source>
        <strain evidence="2 3">DSM 11805</strain>
    </source>
</reference>
<dbReference type="Proteomes" id="UP000572212">
    <property type="component" value="Unassembled WGS sequence"/>
</dbReference>
<proteinExistence type="predicted"/>